<protein>
    <recommendedName>
        <fullName evidence="2">USP domain-containing protein</fullName>
    </recommendedName>
</protein>
<dbReference type="InterPro" id="IPR050164">
    <property type="entry name" value="Peptidase_C19"/>
</dbReference>
<dbReference type="SUPFAM" id="SSF48371">
    <property type="entry name" value="ARM repeat"/>
    <property type="match status" value="1"/>
</dbReference>
<proteinExistence type="predicted"/>
<keyword evidence="4" id="KW-1185">Reference proteome</keyword>
<evidence type="ECO:0000259" key="2">
    <source>
        <dbReference type="PROSITE" id="PS50235"/>
    </source>
</evidence>
<dbReference type="Proteomes" id="UP000481153">
    <property type="component" value="Unassembled WGS sequence"/>
</dbReference>
<feature type="region of interest" description="Disordered" evidence="1">
    <location>
        <begin position="1594"/>
        <end position="1617"/>
    </location>
</feature>
<dbReference type="GO" id="GO:0005829">
    <property type="term" value="C:cytosol"/>
    <property type="evidence" value="ECO:0007669"/>
    <property type="project" value="TreeGrafter"/>
</dbReference>
<feature type="domain" description="USP" evidence="2">
    <location>
        <begin position="1624"/>
        <end position="1951"/>
    </location>
</feature>
<dbReference type="Pfam" id="PF00443">
    <property type="entry name" value="UCH"/>
    <property type="match status" value="1"/>
</dbReference>
<evidence type="ECO:0000256" key="1">
    <source>
        <dbReference type="SAM" id="MobiDB-lite"/>
    </source>
</evidence>
<evidence type="ECO:0000313" key="3">
    <source>
        <dbReference type="EMBL" id="KAF0728104.1"/>
    </source>
</evidence>
<dbReference type="GO" id="GO:0004843">
    <property type="term" value="F:cysteine-type deubiquitinase activity"/>
    <property type="evidence" value="ECO:0007669"/>
    <property type="project" value="InterPro"/>
</dbReference>
<dbReference type="InterPro" id="IPR028889">
    <property type="entry name" value="USP"/>
</dbReference>
<dbReference type="SUPFAM" id="SSF63748">
    <property type="entry name" value="Tudor/PWWP/MBT"/>
    <property type="match status" value="1"/>
</dbReference>
<dbReference type="VEuPathDB" id="FungiDB:AeMF1_003438"/>
<dbReference type="PANTHER" id="PTHR24006:SF827">
    <property type="entry name" value="UBIQUITIN CARBOXYL-TERMINAL HYDROLASE 34"/>
    <property type="match status" value="1"/>
</dbReference>
<evidence type="ECO:0000313" key="4">
    <source>
        <dbReference type="Proteomes" id="UP000481153"/>
    </source>
</evidence>
<dbReference type="InterPro" id="IPR018200">
    <property type="entry name" value="USP_CS"/>
</dbReference>
<dbReference type="InterPro" id="IPR001394">
    <property type="entry name" value="Peptidase_C19_UCH"/>
</dbReference>
<dbReference type="EMBL" id="VJMJ01000181">
    <property type="protein sequence ID" value="KAF0728104.1"/>
    <property type="molecule type" value="Genomic_DNA"/>
</dbReference>
<dbReference type="GO" id="GO:0005634">
    <property type="term" value="C:nucleus"/>
    <property type="evidence" value="ECO:0007669"/>
    <property type="project" value="TreeGrafter"/>
</dbReference>
<organism evidence="3 4">
    <name type="scientific">Aphanomyces euteiches</name>
    <dbReference type="NCBI Taxonomy" id="100861"/>
    <lineage>
        <taxon>Eukaryota</taxon>
        <taxon>Sar</taxon>
        <taxon>Stramenopiles</taxon>
        <taxon>Oomycota</taxon>
        <taxon>Saprolegniomycetes</taxon>
        <taxon>Saprolegniales</taxon>
        <taxon>Verrucalvaceae</taxon>
        <taxon>Aphanomyces</taxon>
    </lineage>
</organism>
<reference evidence="3 4" key="1">
    <citation type="submission" date="2019-07" db="EMBL/GenBank/DDBJ databases">
        <title>Genomics analysis of Aphanomyces spp. identifies a new class of oomycete effector associated with host adaptation.</title>
        <authorList>
            <person name="Gaulin E."/>
        </authorList>
    </citation>
    <scope>NUCLEOTIDE SEQUENCE [LARGE SCALE GENOMIC DNA]</scope>
    <source>
        <strain evidence="3 4">ATCC 201684</strain>
    </source>
</reference>
<dbReference type="Gene3D" id="2.30.30.140">
    <property type="match status" value="1"/>
</dbReference>
<feature type="compositionally biased region" description="Low complexity" evidence="1">
    <location>
        <begin position="1605"/>
        <end position="1616"/>
    </location>
</feature>
<dbReference type="PROSITE" id="PS50235">
    <property type="entry name" value="USP_3"/>
    <property type="match status" value="1"/>
</dbReference>
<name>A0A6G0WLF0_9STRA</name>
<accession>A0A6G0WLF0</accession>
<dbReference type="CDD" id="cd20404">
    <property type="entry name" value="Tudor_Agenet_AtEML-like"/>
    <property type="match status" value="1"/>
</dbReference>
<dbReference type="Gene3D" id="3.90.70.10">
    <property type="entry name" value="Cysteine proteinases"/>
    <property type="match status" value="1"/>
</dbReference>
<feature type="compositionally biased region" description="Basic and acidic residues" evidence="1">
    <location>
        <begin position="1594"/>
        <end position="1604"/>
    </location>
</feature>
<dbReference type="SUPFAM" id="SSF54001">
    <property type="entry name" value="Cysteine proteinases"/>
    <property type="match status" value="1"/>
</dbReference>
<dbReference type="InterPro" id="IPR038765">
    <property type="entry name" value="Papain-like_cys_pep_sf"/>
</dbReference>
<sequence length="2525" mass="284494">MWVVGFEVTYGQALAPPGFRRVTNPQGAAAEIAPDTYLWYKTHTSRSETDAAILSIRIDTQDTVGFETFPKPILRSSPDAYDPIYLLYSSTTDVDGLLPIKELKIIPHNEEDIPKDYEWVPCNASTSKSPCIGRLCLKRATAEEVGAFNAEEDPTSFITKYTQGTWLDVFDILTNKWRTAQVKTNTAIHPSRSLPPNALVLVLPLYRPKEIVVLASQIRARISPCGSQTNLYESPAYPTMRASSMRRLLSAADVGVVRETLDLTFFDMDETYFKSILLPFIEACMAAPCREMDAAVAMQGFLHHCLKHWVAAVLGKTIVVPAVELYFVALIKLIANGYETCGAYYLPDAHAPSWERAVDLEHTRYLIDSSGAHRSAPCRSLYYVETMEYFFQTGGLRAIVTRSERQEVSMAELNTYLSILTHVKPILTPTPADIEDLTRFFHAAIDRIQEVDPIYLQDDDGFVDAALDRLDLLYSSWMENDMPFVERLELTRLHVALKYLWCPSLSHQLAGMSQLLDWVDKVQRHEAFLEKQAAAATATSNINISKQPKKRIGSLQRISALLAGDKASPNAASQPPEAATARWLRASVLAKWIVDACMLELILGDPSVVTDCRRDAHMEVWKRCTPLLVLVSQNELLTKSHLTLLWRQARKQTARRKVVYDMLLQLASSMVVPLLDAIADLVGQISLDEYDGLTIHFLTRITRLANGKAHHQRTSSVDVETLDRVAALGVNVLWTAIQARNHPMHAEFVAAFSTLLHEMHIIEAAHGRRNTRDQYIQQCIVALAAGSQELSIDLALAVLQAVIQGYVPDDVDLSSVSSGVVASAMKNAIKVHPLDPFIQHLDSKFQLIEMVVAVHPTCPAPCLAFLAFLLTHSGLVLDTSQIDRLYTNAKTLSPRDSFFEWLLLVLPECVPPVKSAVLPDGFVSNGAFVQDDLELLFASKLVATSMEIYEYQCFERLFRYLNGAARRLVDVHLIHGFAVEAPLVDLTGYTTLLDICMSCSSPRVSSYAQQFLVYLLLHMTGKQLNRQEIWLRFVEWCMGQVDSMVRQPSAAAPAVCRLLELLATFLFHAQPPERDAMAARRLKTEELMVYVKTQDGRTSAPICYTIPRTCLVGELRDRIAVDVGHFAEGIRMLTDTKVKLTAQYHDMLSLDQAQVFNASATRKSYIEVIVLKKPEQDTVGHKKSTGSTKWMTTPDATADWIAVSSWLASTWRTQLLDWLEDPQICDSVWRVLLRLPRASNTNEMTNRGVQSLPKLVYELQGGQSHALSTVGAVHVRQVLLEQATALTSAKNLLVWHAWTHIFDALDMAMHQEDIEWPEPPNDSIWTQVLTNVLSIVQTILATPTASPSEEDAGTCAPPPPTTVVYAPAPLLDNEENALEKVLVHAMSLVYHVVVDHGCSARALVTHSSTGDILLRSLEDASPLVRAEAAKTIRSLCNQSLNPSYDVVFPFCVDLLASYTGDVRHSDFFYLYGDIVDKNTLTRSSLDRPKAIVALFERLQYLTIVDDKTDHILEGLLHTLLCLHEQTPDVPHEVTHDLILELFHCCLFPSSSTTTAKCRSSGSRSIAFQLLLVCVDRPNGLPLVLGLMIKQHSFDPKPKKKELPKSKSAMPSPKPAAQLSRGPFVGLKNLGCTCYFNTVVQMGFMFAPFRELVLSTLSTDETSVLFQLQSLYAHLKGSSRPYINPLALLSVLKTNSGGAVDLKMQQDASEFLSSFLQQLESEINGKLPHIEKKFHRALGGVFSNELVAEGDRYSERTEPFHYISVAVRDRKTLLESLDSWVEGDTVSYTWDNDGEKHTLDTHKRISIQTLPECLIIHLKRFEFDFETMQQLKIHDRFEFPMALDMRRYTKEGQAALRQLHTIDASNASIEWRAPEYYEYELTGTIVHMGTAHSGHYYCYLKDPTTTKWYEFNDTLVSSFNPEKLAQECFGGYEDDSQNMKNRSAFMLVYNRRKPAAPLSRPVRPTRLRSMASAALALLATIRLKRMRQQSLPTEKSIHPSIGNAIEAENRTFWRKQYVADVACTTFTYDLFHERHGAEVDAVKFQAFQFVATFVFGTLWQCREVVRMFEWKEMLLKLTLDNKQGAAWWIATLGSHPTLLSDILVYHVQHEVQEFVAEVTARSMKLCSIDECKPMVNRLMVDFGHILSCDAAFVVLLLTFAEKGRAACKFLIEDHRLVGLIVQMMLTGDLEPPPQDTAEDESEGTNGALVQAFKPPFKPHKTLVGNETLLRLVALVLSHVKPPRQDTTTMEITDKLMLSEAECALVTSSEWMELVTHRAQTFGAETAPWSAIIVALTWESLDFSLRWLQYLMEAIEREDHDELKPYFRTLRVVLSVSDWLANERVVEGMTQLIAIMASQQKYFKATETTIDMLLRMAKRNPKVCHWLHANPSSWAWTEKWLLSHRGVDGYLQTHKTVLVKPNSTSAWRDVAVHHPVLVKNIEKSIVKFVPRLRSLLATSAFSDELYDSDDDPNQLVGRRVKVKWAKEKWYSGRVHSYDPASREHVVFYDDGDKKSYKMADKIFVRLD</sequence>
<comment type="caution">
    <text evidence="3">The sequence shown here is derived from an EMBL/GenBank/DDBJ whole genome shotgun (WGS) entry which is preliminary data.</text>
</comment>
<dbReference type="PROSITE" id="PS00973">
    <property type="entry name" value="USP_2"/>
    <property type="match status" value="1"/>
</dbReference>
<dbReference type="InterPro" id="IPR016024">
    <property type="entry name" value="ARM-type_fold"/>
</dbReference>
<gene>
    <name evidence="3" type="ORF">Ae201684_013932</name>
</gene>
<dbReference type="PANTHER" id="PTHR24006">
    <property type="entry name" value="UBIQUITIN CARBOXYL-TERMINAL HYDROLASE"/>
    <property type="match status" value="1"/>
</dbReference>
<dbReference type="GO" id="GO:0016579">
    <property type="term" value="P:protein deubiquitination"/>
    <property type="evidence" value="ECO:0007669"/>
    <property type="project" value="InterPro"/>
</dbReference>